<reference evidence="1" key="1">
    <citation type="submission" date="2019-04" db="EMBL/GenBank/DDBJ databases">
        <authorList>
            <person name="Alioto T."/>
            <person name="Alioto T."/>
        </authorList>
    </citation>
    <scope>NUCLEOTIDE SEQUENCE [LARGE SCALE GENOMIC DNA]</scope>
</reference>
<sequence length="107" mass="11929">MRMPIGAGRRVCAIGEIQAPRLPGARALTHAILTRIRLLLTPAATASTTHRFRPFRVLVSTGSVRGSDHWLPVCPRSVIGCRWPSLKRPPGRWCEVENWRAREPTLG</sequence>
<evidence type="ECO:0000313" key="1">
    <source>
        <dbReference type="EMBL" id="VTJ51418.1"/>
    </source>
</evidence>
<proteinExistence type="predicted"/>
<name>A0A5E4A2R8_MARMO</name>
<protein>
    <submittedName>
        <fullName evidence="1">Uncharacterized protein</fullName>
    </submittedName>
</protein>
<dbReference type="EMBL" id="CABDUW010000004">
    <property type="protein sequence ID" value="VTJ51418.1"/>
    <property type="molecule type" value="Genomic_DNA"/>
</dbReference>
<organism evidence="1 2">
    <name type="scientific">Marmota monax</name>
    <name type="common">Woodchuck</name>
    <dbReference type="NCBI Taxonomy" id="9995"/>
    <lineage>
        <taxon>Eukaryota</taxon>
        <taxon>Metazoa</taxon>
        <taxon>Chordata</taxon>
        <taxon>Craniata</taxon>
        <taxon>Vertebrata</taxon>
        <taxon>Euteleostomi</taxon>
        <taxon>Mammalia</taxon>
        <taxon>Eutheria</taxon>
        <taxon>Euarchontoglires</taxon>
        <taxon>Glires</taxon>
        <taxon>Rodentia</taxon>
        <taxon>Sciuromorpha</taxon>
        <taxon>Sciuridae</taxon>
        <taxon>Xerinae</taxon>
        <taxon>Marmotini</taxon>
        <taxon>Marmota</taxon>
    </lineage>
</organism>
<dbReference type="AlphaFoldDB" id="A0A5E4A2R8"/>
<accession>A0A5E4A2R8</accession>
<gene>
    <name evidence="1" type="ORF">MONAX_5E034880</name>
</gene>
<keyword evidence="2" id="KW-1185">Reference proteome</keyword>
<evidence type="ECO:0000313" key="2">
    <source>
        <dbReference type="Proteomes" id="UP000335636"/>
    </source>
</evidence>
<comment type="caution">
    <text evidence="1">The sequence shown here is derived from an EMBL/GenBank/DDBJ whole genome shotgun (WGS) entry which is preliminary data.</text>
</comment>
<dbReference type="Proteomes" id="UP000335636">
    <property type="component" value="Unassembled WGS sequence"/>
</dbReference>